<protein>
    <recommendedName>
        <fullName evidence="2">PPM-type phosphatase domain-containing protein</fullName>
    </recommendedName>
</protein>
<reference evidence="3 4" key="1">
    <citation type="submission" date="2020-05" db="EMBL/GenBank/DDBJ databases">
        <title>Draft genome sequence of Desulfovibrio sp. strain HN2T.</title>
        <authorList>
            <person name="Ueno A."/>
            <person name="Tamazawa S."/>
            <person name="Tamamura S."/>
            <person name="Murakami T."/>
            <person name="Kiyama T."/>
            <person name="Inomata H."/>
            <person name="Amano Y."/>
            <person name="Miyakawa K."/>
            <person name="Tamaki H."/>
            <person name="Naganuma T."/>
            <person name="Kaneko K."/>
        </authorList>
    </citation>
    <scope>NUCLEOTIDE SEQUENCE [LARGE SCALE GENOMIC DNA]</scope>
    <source>
        <strain evidence="3 4">HN2</strain>
    </source>
</reference>
<dbReference type="AlphaFoldDB" id="A0A7J0BEV5"/>
<dbReference type="RefSeq" id="WP_174403898.1">
    <property type="nucleotide sequence ID" value="NZ_BLVO01000004.1"/>
</dbReference>
<evidence type="ECO:0000313" key="4">
    <source>
        <dbReference type="Proteomes" id="UP000503840"/>
    </source>
</evidence>
<dbReference type="Gene3D" id="3.60.40.10">
    <property type="entry name" value="PPM-type phosphatase domain"/>
    <property type="match status" value="1"/>
</dbReference>
<dbReference type="InterPro" id="IPR036457">
    <property type="entry name" value="PPM-type-like_dom_sf"/>
</dbReference>
<name>A0A7J0BEV5_9BACT</name>
<proteinExistence type="predicted"/>
<dbReference type="Pfam" id="PF13672">
    <property type="entry name" value="PP2C_2"/>
    <property type="match status" value="1"/>
</dbReference>
<keyword evidence="4" id="KW-1185">Reference proteome</keyword>
<sequence length="326" mass="35793">MFTSSDHHAPTDRTDQISPTDRIGLADRTGRTDRIGQNDRTVSTGTPRDAAAGFSTVRVETVHEKGSGTFNEDALLTQHPLFAVFDGASSLSGQLHAGHSGAWWAANLARATFETCSHAGLSLRETALLANTAIGSRMERMGVDAENPLNRWSASMAAFRITGNTLEYVQTGDSLIMCITDDSFFLPAPYVHHDKETLCRWKELSEAGEQNVRQSLYEQICSVRTKMNRTYGVLNGEVQAADFLQYGHVPLAGIRQIVAFTDGLHLPTAHPEQGADFSTAAGILRTRGLRKLHEQIRTIECTDADCRLYPRFKQHDDIAAIAVHLA</sequence>
<organism evidence="3 4">
    <name type="scientific">Desulfovibrio subterraneus</name>
    <dbReference type="NCBI Taxonomy" id="2718620"/>
    <lineage>
        <taxon>Bacteria</taxon>
        <taxon>Pseudomonadati</taxon>
        <taxon>Thermodesulfobacteriota</taxon>
        <taxon>Desulfovibrionia</taxon>
        <taxon>Desulfovibrionales</taxon>
        <taxon>Desulfovibrionaceae</taxon>
        <taxon>Desulfovibrio</taxon>
    </lineage>
</organism>
<feature type="domain" description="PPM-type phosphatase" evidence="2">
    <location>
        <begin position="67"/>
        <end position="273"/>
    </location>
</feature>
<gene>
    <name evidence="3" type="ORF">DSM101010T_05820</name>
</gene>
<feature type="compositionally biased region" description="Basic and acidic residues" evidence="1">
    <location>
        <begin position="24"/>
        <end position="37"/>
    </location>
</feature>
<dbReference type="EMBL" id="BLVO01000004">
    <property type="protein sequence ID" value="GFM32217.1"/>
    <property type="molecule type" value="Genomic_DNA"/>
</dbReference>
<feature type="region of interest" description="Disordered" evidence="1">
    <location>
        <begin position="1"/>
        <end position="50"/>
    </location>
</feature>
<accession>A0A7J0BEV5</accession>
<dbReference type="Proteomes" id="UP000503840">
    <property type="component" value="Unassembled WGS sequence"/>
</dbReference>
<dbReference type="SUPFAM" id="SSF81606">
    <property type="entry name" value="PP2C-like"/>
    <property type="match status" value="1"/>
</dbReference>
<evidence type="ECO:0000313" key="3">
    <source>
        <dbReference type="EMBL" id="GFM32217.1"/>
    </source>
</evidence>
<dbReference type="InterPro" id="IPR001932">
    <property type="entry name" value="PPM-type_phosphatase-like_dom"/>
</dbReference>
<evidence type="ECO:0000256" key="1">
    <source>
        <dbReference type="SAM" id="MobiDB-lite"/>
    </source>
</evidence>
<feature type="compositionally biased region" description="Basic and acidic residues" evidence="1">
    <location>
        <begin position="1"/>
        <end position="15"/>
    </location>
</feature>
<evidence type="ECO:0000259" key="2">
    <source>
        <dbReference type="Pfam" id="PF13672"/>
    </source>
</evidence>
<comment type="caution">
    <text evidence="3">The sequence shown here is derived from an EMBL/GenBank/DDBJ whole genome shotgun (WGS) entry which is preliminary data.</text>
</comment>